<feature type="transmembrane region" description="Helical" evidence="2">
    <location>
        <begin position="266"/>
        <end position="286"/>
    </location>
</feature>
<feature type="domain" description="Endonuclease/exonuclease/phosphatase" evidence="3">
    <location>
        <begin position="72"/>
        <end position="197"/>
    </location>
</feature>
<evidence type="ECO:0000259" key="3">
    <source>
        <dbReference type="Pfam" id="PF14529"/>
    </source>
</evidence>
<protein>
    <submittedName>
        <fullName evidence="5">Uncharacterized protein LOC108565077</fullName>
    </submittedName>
</protein>
<dbReference type="Gene3D" id="3.60.10.10">
    <property type="entry name" value="Endonuclease/exonuclease/phosphatase"/>
    <property type="match status" value="1"/>
</dbReference>
<dbReference type="InterPro" id="IPR005135">
    <property type="entry name" value="Endo/exonuclease/phosphatase"/>
</dbReference>
<keyword evidence="2" id="KW-1133">Transmembrane helix</keyword>
<dbReference type="InterPro" id="IPR036691">
    <property type="entry name" value="Endo/exonu/phosph_ase_sf"/>
</dbReference>
<keyword evidence="2" id="KW-0812">Transmembrane</keyword>
<organism evidence="4 5">
    <name type="scientific">Nicrophorus vespilloides</name>
    <name type="common">Boreal carrion beetle</name>
    <dbReference type="NCBI Taxonomy" id="110193"/>
    <lineage>
        <taxon>Eukaryota</taxon>
        <taxon>Metazoa</taxon>
        <taxon>Ecdysozoa</taxon>
        <taxon>Arthropoda</taxon>
        <taxon>Hexapoda</taxon>
        <taxon>Insecta</taxon>
        <taxon>Pterygota</taxon>
        <taxon>Neoptera</taxon>
        <taxon>Endopterygota</taxon>
        <taxon>Coleoptera</taxon>
        <taxon>Polyphaga</taxon>
        <taxon>Staphyliniformia</taxon>
        <taxon>Silphidae</taxon>
        <taxon>Nicrophorinae</taxon>
        <taxon>Nicrophorus</taxon>
    </lineage>
</organism>
<reference evidence="5" key="1">
    <citation type="submission" date="2025-08" db="UniProtKB">
        <authorList>
            <consortium name="RefSeq"/>
        </authorList>
    </citation>
    <scope>IDENTIFICATION</scope>
    <source>
        <tissue evidence="5">Whole Larva</tissue>
    </source>
</reference>
<accession>A0ABM1MZ44</accession>
<sequence length="289" mass="33039">MTEDQIDDVVPEFIKENYNIHYEPAIPGTRRNSGGILICDRKSIDNFDYIDFVPKSSDISVLKFGIDEQHWQFITVYSRQNRFIRDIYHPLKSIMEESGNDDVLIMGDFNIRIGSVDGKTSQDKLKSRYSRILRFKDEHSLTFLNGTLSDSRGKFTRHSDKMRNTVLDYMLIKKQSTHYVFDFDVDDSMRLSDHIPLCTNISNVSTSTTTSNTEYDVSTTSDKEDDISTTSDKEDDVSTTSDKEDDVSTTSDEQGNVYTRYRQNNISNSLIGICGTTLLLIGTMLLSKK</sequence>
<evidence type="ECO:0000256" key="2">
    <source>
        <dbReference type="SAM" id="Phobius"/>
    </source>
</evidence>
<keyword evidence="4" id="KW-1185">Reference proteome</keyword>
<feature type="compositionally biased region" description="Acidic residues" evidence="1">
    <location>
        <begin position="223"/>
        <end position="247"/>
    </location>
</feature>
<name>A0ABM1MZ44_NICVS</name>
<dbReference type="SUPFAM" id="SSF56219">
    <property type="entry name" value="DNase I-like"/>
    <property type="match status" value="1"/>
</dbReference>
<gene>
    <name evidence="5" type="primary">LOC108565077</name>
</gene>
<proteinExistence type="predicted"/>
<dbReference type="RefSeq" id="XP_017779844.1">
    <property type="nucleotide sequence ID" value="XM_017924355.1"/>
</dbReference>
<evidence type="ECO:0000313" key="5">
    <source>
        <dbReference type="RefSeq" id="XP_017779844.1"/>
    </source>
</evidence>
<dbReference type="Pfam" id="PF14529">
    <property type="entry name" value="Exo_endo_phos_2"/>
    <property type="match status" value="1"/>
</dbReference>
<keyword evidence="2" id="KW-0472">Membrane</keyword>
<feature type="region of interest" description="Disordered" evidence="1">
    <location>
        <begin position="206"/>
        <end position="256"/>
    </location>
</feature>
<dbReference type="GeneID" id="108565077"/>
<evidence type="ECO:0000313" key="4">
    <source>
        <dbReference type="Proteomes" id="UP000695000"/>
    </source>
</evidence>
<evidence type="ECO:0000256" key="1">
    <source>
        <dbReference type="SAM" id="MobiDB-lite"/>
    </source>
</evidence>
<dbReference type="Proteomes" id="UP000695000">
    <property type="component" value="Unplaced"/>
</dbReference>